<sequence length="575" mass="65388">MGADSPQPDDDSEVGISNELRNLSDQVLKERFERMEGRKVFTSRLPDGGKKFDLLLRAICRELARRQAARSVMTSPKPPPAPPPPRPHGCQSDRDKNRRGRINESSCAGSSGLPTGSNENHGVTKSDFIAAFEADDEAGIDVSGLETSTGPSKPKHSVENERNLYKLDEYCKTDEQPTYLSPKVLCVDNSTDIETMSPDDGCKDNGRSRMCELSTRSRKRKRDLEVDFSMRLRSRKVPEVVLLDGDAHHSESSKNASIKWDAMKIYYPSSKHPGSVELSDDDIKCLEPESLLSSPIMNFYIMYLQGPMSSISTLRGKFHIFNTYFFSKLEALTSKDDKASYFLKLRRWWKGVDIFQKSYILLPVHADTHWSLVIICMPAKEDQSGPIILHLDSLKFHRSRLIFSVVERFLKEEWKYLNENCSLAECPIQEKVWKSLPRKIEKKPIEVPQQDNEYDCGLFVLYYMQRFIEEAPERLHKKELSMFGKTWFQPKEASALRKKMQTLLLQLFEEAKPNSNTLEHAAPQSAVEAKPENNVVEATMSERPLEGSSAEMTSPYPLEGTSTQPTSFEHPLECS</sequence>
<dbReference type="SUPFAM" id="SSF54001">
    <property type="entry name" value="Cysteine proteinases"/>
    <property type="match status" value="1"/>
</dbReference>
<reference evidence="7" key="2">
    <citation type="submission" date="2017-06" db="EMBL/GenBank/DDBJ databases">
        <title>WGS assembly of Brachypodium distachyon.</title>
        <authorList>
            <consortium name="The International Brachypodium Initiative"/>
            <person name="Lucas S."/>
            <person name="Harmon-Smith M."/>
            <person name="Lail K."/>
            <person name="Tice H."/>
            <person name="Grimwood J."/>
            <person name="Bruce D."/>
            <person name="Barry K."/>
            <person name="Shu S."/>
            <person name="Lindquist E."/>
            <person name="Wang M."/>
            <person name="Pitluck S."/>
            <person name="Vogel J.P."/>
            <person name="Garvin D.F."/>
            <person name="Mockler T.C."/>
            <person name="Schmutz J."/>
            <person name="Rokhsar D."/>
            <person name="Bevan M.W."/>
        </authorList>
    </citation>
    <scope>NUCLEOTIDE SEQUENCE</scope>
    <source>
        <strain evidence="7">Bd21</strain>
    </source>
</reference>
<feature type="region of interest" description="Disordered" evidence="5">
    <location>
        <begin position="1"/>
        <end position="22"/>
    </location>
</feature>
<dbReference type="GO" id="GO:0008234">
    <property type="term" value="F:cysteine-type peptidase activity"/>
    <property type="evidence" value="ECO:0007669"/>
    <property type="project" value="UniProtKB-KW"/>
</dbReference>
<evidence type="ECO:0000256" key="1">
    <source>
        <dbReference type="ARBA" id="ARBA00005234"/>
    </source>
</evidence>
<accession>I1GYL5</accession>
<name>I1GYL5_BRADI</name>
<evidence type="ECO:0000256" key="2">
    <source>
        <dbReference type="ARBA" id="ARBA00022670"/>
    </source>
</evidence>
<proteinExistence type="inferred from homology"/>
<keyword evidence="2" id="KW-0645">Protease</keyword>
<keyword evidence="4" id="KW-0788">Thiol protease</keyword>
<keyword evidence="9" id="KW-1185">Reference proteome</keyword>
<keyword evidence="3" id="KW-0378">Hydrolase</keyword>
<dbReference type="EnsemblPlants" id="KQK18400">
    <property type="protein sequence ID" value="KQK18400"/>
    <property type="gene ID" value="BRADI_1g42280v3"/>
</dbReference>
<dbReference type="PANTHER" id="PTHR46915">
    <property type="entry name" value="UBIQUITIN-LIKE PROTEASE 4-RELATED"/>
    <property type="match status" value="1"/>
</dbReference>
<evidence type="ECO:0000313" key="7">
    <source>
        <dbReference type="EMBL" id="KQK18400.1"/>
    </source>
</evidence>
<dbReference type="Gene3D" id="1.10.418.20">
    <property type="match status" value="1"/>
</dbReference>
<dbReference type="OMA" id="HADAHWS"/>
<dbReference type="AlphaFoldDB" id="I1GYL5"/>
<evidence type="ECO:0000256" key="3">
    <source>
        <dbReference type="ARBA" id="ARBA00022801"/>
    </source>
</evidence>
<reference evidence="7 8" key="1">
    <citation type="journal article" date="2010" name="Nature">
        <title>Genome sequencing and analysis of the model grass Brachypodium distachyon.</title>
        <authorList>
            <consortium name="International Brachypodium Initiative"/>
        </authorList>
    </citation>
    <scope>NUCLEOTIDE SEQUENCE [LARGE SCALE GENOMIC DNA]</scope>
    <source>
        <strain evidence="7 8">Bd21</strain>
    </source>
</reference>
<dbReference type="HOGENOM" id="CLU_027032_0_0_1"/>
<dbReference type="eggNOG" id="KOG0779">
    <property type="taxonomic scope" value="Eukaryota"/>
</dbReference>
<dbReference type="PROSITE" id="PS50600">
    <property type="entry name" value="ULP_PROTEASE"/>
    <property type="match status" value="1"/>
</dbReference>
<dbReference type="GO" id="GO:0006508">
    <property type="term" value="P:proteolysis"/>
    <property type="evidence" value="ECO:0007669"/>
    <property type="project" value="UniProtKB-KW"/>
</dbReference>
<evidence type="ECO:0000313" key="9">
    <source>
        <dbReference type="Proteomes" id="UP000008810"/>
    </source>
</evidence>
<dbReference type="InterPro" id="IPR038765">
    <property type="entry name" value="Papain-like_cys_pep_sf"/>
</dbReference>
<dbReference type="InterPro" id="IPR003653">
    <property type="entry name" value="Peptidase_C48_C"/>
</dbReference>
<feature type="region of interest" description="Disordered" evidence="5">
    <location>
        <begin position="539"/>
        <end position="575"/>
    </location>
</feature>
<organism evidence="8">
    <name type="scientific">Brachypodium distachyon</name>
    <name type="common">Purple false brome</name>
    <name type="synonym">Trachynia distachya</name>
    <dbReference type="NCBI Taxonomy" id="15368"/>
    <lineage>
        <taxon>Eukaryota</taxon>
        <taxon>Viridiplantae</taxon>
        <taxon>Streptophyta</taxon>
        <taxon>Embryophyta</taxon>
        <taxon>Tracheophyta</taxon>
        <taxon>Spermatophyta</taxon>
        <taxon>Magnoliopsida</taxon>
        <taxon>Liliopsida</taxon>
        <taxon>Poales</taxon>
        <taxon>Poaceae</taxon>
        <taxon>BOP clade</taxon>
        <taxon>Pooideae</taxon>
        <taxon>Stipodae</taxon>
        <taxon>Brachypodieae</taxon>
        <taxon>Brachypodium</taxon>
    </lineage>
</organism>
<dbReference type="PANTHER" id="PTHR46915:SF2">
    <property type="entry name" value="UBIQUITIN-LIKE PROTEASE 4"/>
    <property type="match status" value="1"/>
</dbReference>
<feature type="domain" description="Ubiquitin-like protease family profile" evidence="6">
    <location>
        <begin position="276"/>
        <end position="467"/>
    </location>
</feature>
<evidence type="ECO:0000313" key="8">
    <source>
        <dbReference type="EnsemblPlants" id="KQK18400"/>
    </source>
</evidence>
<dbReference type="Gene3D" id="3.30.310.130">
    <property type="entry name" value="Ubiquitin-related"/>
    <property type="match status" value="1"/>
</dbReference>
<dbReference type="OrthoDB" id="442460at2759"/>
<dbReference type="ExpressionAtlas" id="I1GYL5">
    <property type="expression patterns" value="baseline"/>
</dbReference>
<dbReference type="KEGG" id="bdi:100833641"/>
<dbReference type="Proteomes" id="UP000008810">
    <property type="component" value="Chromosome 1"/>
</dbReference>
<dbReference type="Gramene" id="KQK18400">
    <property type="protein sequence ID" value="KQK18400"/>
    <property type="gene ID" value="BRADI_1g42280v3"/>
</dbReference>
<evidence type="ECO:0000256" key="4">
    <source>
        <dbReference type="ARBA" id="ARBA00022807"/>
    </source>
</evidence>
<feature type="region of interest" description="Disordered" evidence="5">
    <location>
        <begin position="66"/>
        <end position="122"/>
    </location>
</feature>
<protein>
    <recommendedName>
        <fullName evidence="6">Ubiquitin-like protease family profile domain-containing protein</fullName>
    </recommendedName>
</protein>
<comment type="similarity">
    <text evidence="1">Belongs to the peptidase C48 family.</text>
</comment>
<feature type="region of interest" description="Disordered" evidence="5">
    <location>
        <begin position="142"/>
        <end position="161"/>
    </location>
</feature>
<evidence type="ECO:0000259" key="6">
    <source>
        <dbReference type="PROSITE" id="PS50600"/>
    </source>
</evidence>
<dbReference type="EMBL" id="CM000880">
    <property type="protein sequence ID" value="KQK18400.1"/>
    <property type="molecule type" value="Genomic_DNA"/>
</dbReference>
<feature type="compositionally biased region" description="Polar residues" evidence="5">
    <location>
        <begin position="103"/>
        <end position="122"/>
    </location>
</feature>
<feature type="compositionally biased region" description="Pro residues" evidence="5">
    <location>
        <begin position="76"/>
        <end position="87"/>
    </location>
</feature>
<gene>
    <name evidence="8" type="primary">LOC100833641</name>
    <name evidence="7" type="ORF">BRADI_1g42280v3</name>
</gene>
<evidence type="ECO:0000256" key="5">
    <source>
        <dbReference type="SAM" id="MobiDB-lite"/>
    </source>
</evidence>
<dbReference type="Pfam" id="PF02902">
    <property type="entry name" value="Peptidase_C48"/>
    <property type="match status" value="1"/>
</dbReference>
<reference evidence="8" key="3">
    <citation type="submission" date="2018-08" db="UniProtKB">
        <authorList>
            <consortium name="EnsemblPlants"/>
        </authorList>
    </citation>
    <scope>IDENTIFICATION</scope>
    <source>
        <strain evidence="8">cv. Bd21</strain>
    </source>
</reference>
<dbReference type="GO" id="GO:0016926">
    <property type="term" value="P:protein desumoylation"/>
    <property type="evidence" value="ECO:0007669"/>
    <property type="project" value="UniProtKB-ARBA"/>
</dbReference>
<dbReference type="RefSeq" id="XP_010227697.1">
    <property type="nucleotide sequence ID" value="XM_010229395.3"/>
</dbReference>
<dbReference type="GeneID" id="100833641"/>